<protein>
    <submittedName>
        <fullName evidence="2">Uncharacterized protein</fullName>
    </submittedName>
</protein>
<accession>A0A1H9ZE82</accession>
<feature type="compositionally biased region" description="Basic and acidic residues" evidence="1">
    <location>
        <begin position="57"/>
        <end position="66"/>
    </location>
</feature>
<proteinExistence type="predicted"/>
<dbReference type="AlphaFoldDB" id="A0A1H9ZE82"/>
<evidence type="ECO:0000313" key="3">
    <source>
        <dbReference type="Proteomes" id="UP000199345"/>
    </source>
</evidence>
<gene>
    <name evidence="2" type="ORF">SAMN05216326_1045</name>
</gene>
<dbReference type="Proteomes" id="UP000199345">
    <property type="component" value="Unassembled WGS sequence"/>
</dbReference>
<feature type="region of interest" description="Disordered" evidence="1">
    <location>
        <begin position="47"/>
        <end position="66"/>
    </location>
</feature>
<sequence length="66" mass="7508">MILKPIPLELNMTSIPEPEKFHCTTLGQTDLRTVACFQTGHQYRKDDNVFPGTNEKSGLKENMRAD</sequence>
<evidence type="ECO:0000256" key="1">
    <source>
        <dbReference type="SAM" id="MobiDB-lite"/>
    </source>
</evidence>
<organism evidence="2 3">
    <name type="scientific">Nitrosomonas marina</name>
    <dbReference type="NCBI Taxonomy" id="917"/>
    <lineage>
        <taxon>Bacteria</taxon>
        <taxon>Pseudomonadati</taxon>
        <taxon>Pseudomonadota</taxon>
        <taxon>Betaproteobacteria</taxon>
        <taxon>Nitrosomonadales</taxon>
        <taxon>Nitrosomonadaceae</taxon>
        <taxon>Nitrosomonas</taxon>
    </lineage>
</organism>
<evidence type="ECO:0000313" key="2">
    <source>
        <dbReference type="EMBL" id="SES79614.1"/>
    </source>
</evidence>
<dbReference type="EMBL" id="FOIA01000004">
    <property type="protein sequence ID" value="SES79614.1"/>
    <property type="molecule type" value="Genomic_DNA"/>
</dbReference>
<keyword evidence="3" id="KW-1185">Reference proteome</keyword>
<reference evidence="3" key="1">
    <citation type="submission" date="2016-10" db="EMBL/GenBank/DDBJ databases">
        <authorList>
            <person name="Varghese N."/>
            <person name="Submissions S."/>
        </authorList>
    </citation>
    <scope>NUCLEOTIDE SEQUENCE [LARGE SCALE GENOMIC DNA]</scope>
    <source>
        <strain evidence="3">Nm71</strain>
    </source>
</reference>
<name>A0A1H9ZE82_9PROT</name>